<dbReference type="Pfam" id="PF08631">
    <property type="entry name" value="SPO22"/>
    <property type="match status" value="1"/>
</dbReference>
<reference evidence="2" key="1">
    <citation type="submission" date="2023-04" db="EMBL/GenBank/DDBJ databases">
        <title>Candida boidinii NBRC 10035.</title>
        <authorList>
            <person name="Ichikawa N."/>
            <person name="Sato H."/>
            <person name="Tonouchi N."/>
        </authorList>
    </citation>
    <scope>NUCLEOTIDE SEQUENCE</scope>
    <source>
        <strain evidence="2">NBRC 10035</strain>
    </source>
</reference>
<name>A0A9W6SWH7_CANBO</name>
<sequence>MLVSVDISENYTEISRILNQYSYQHPKVTQACLTYILNNKIDDECTKEKPEESKLKPIFERCLVSLVWHLSHQRKDLDPIKKISEINELLEFTERKISKKLSKECQVSIKSLLWSIGKKYYKEKKYDLALSCYDLCLHRLFITNSDTNDLSKTDTIDDTDIINRSKLRIHFEENNYIEMKRVLEVISERGRTHVLTLYFEFYVHICQNNVDQCKLILQNIFKSNDPKSCEILALTVIDSQKQHSDPLLFEAIELLIRKCEDVNIKSGFNELNSAKIAIPVVLRTAIHLIMNRIEEILKDQEQEILKDKGVSTLKKDIQHFLKLLNRIFDQTLKISTKDETKAESIKFDEYEWISTKSYNLAIQLFKCMENHTESKEGDDVISIIEIYHYIAEFFQYSSEFLKCAKEAGSDNGTFAKWLLGNSVLNLSCQLKSLMLSENRASPLSTQKEERKLQWMKLKHDSVLVYQQCIQNFKERFDTDKTTISNKSEYEDNLRQSFLILVYSLFNLSDWEKINEILVQINKDITKSDFFLLELFDKVMDIIYTSYIPICDQDKLFNFFIEWVLNKKNLHSEMKTILKWIKEYTEKTIDTAFSSSCYRYLSLFFEVVLNNYLQNREKEDSNSSENTVDIIEVEWLVATMWNKGVSSLM</sequence>
<dbReference type="InterPro" id="IPR013940">
    <property type="entry name" value="Spo22/ZIP4/TEX11"/>
</dbReference>
<dbReference type="PANTHER" id="PTHR40375:SF2">
    <property type="entry name" value="SPORULATION-SPECIFIC PROTEIN 22"/>
    <property type="match status" value="1"/>
</dbReference>
<organism evidence="2 3">
    <name type="scientific">Candida boidinii</name>
    <name type="common">Yeast</name>
    <dbReference type="NCBI Taxonomy" id="5477"/>
    <lineage>
        <taxon>Eukaryota</taxon>
        <taxon>Fungi</taxon>
        <taxon>Dikarya</taxon>
        <taxon>Ascomycota</taxon>
        <taxon>Saccharomycotina</taxon>
        <taxon>Pichiomycetes</taxon>
        <taxon>Pichiales</taxon>
        <taxon>Pichiaceae</taxon>
        <taxon>Ogataea</taxon>
        <taxon>Ogataea/Candida clade</taxon>
    </lineage>
</organism>
<dbReference type="AlphaFoldDB" id="A0A9W6SWH7"/>
<dbReference type="InterPro" id="IPR039057">
    <property type="entry name" value="Spo22/ZIP4"/>
</dbReference>
<dbReference type="PANTHER" id="PTHR40375">
    <property type="entry name" value="SPORULATION-SPECIFIC PROTEIN 22"/>
    <property type="match status" value="1"/>
</dbReference>
<accession>A0A9W6SWH7</accession>
<evidence type="ECO:0000313" key="2">
    <source>
        <dbReference type="EMBL" id="GME68259.1"/>
    </source>
</evidence>
<dbReference type="GO" id="GO:0051321">
    <property type="term" value="P:meiotic cell cycle"/>
    <property type="evidence" value="ECO:0007669"/>
    <property type="project" value="UniProtKB-KW"/>
</dbReference>
<gene>
    <name evidence="2" type="ORF">Cboi02_000152000</name>
</gene>
<protein>
    <submittedName>
        <fullName evidence="2">Unnamed protein product</fullName>
    </submittedName>
</protein>
<comment type="caution">
    <text evidence="2">The sequence shown here is derived from an EMBL/GenBank/DDBJ whole genome shotgun (WGS) entry which is preliminary data.</text>
</comment>
<proteinExistence type="predicted"/>
<dbReference type="GO" id="GO:0090173">
    <property type="term" value="P:regulation of synaptonemal complex assembly"/>
    <property type="evidence" value="ECO:0007669"/>
    <property type="project" value="InterPro"/>
</dbReference>
<dbReference type="EMBL" id="BSXN01000366">
    <property type="protein sequence ID" value="GME68259.1"/>
    <property type="molecule type" value="Genomic_DNA"/>
</dbReference>
<evidence type="ECO:0000313" key="3">
    <source>
        <dbReference type="Proteomes" id="UP001165120"/>
    </source>
</evidence>
<evidence type="ECO:0000256" key="1">
    <source>
        <dbReference type="ARBA" id="ARBA00023254"/>
    </source>
</evidence>
<dbReference type="Proteomes" id="UP001165120">
    <property type="component" value="Unassembled WGS sequence"/>
</dbReference>
<keyword evidence="3" id="KW-1185">Reference proteome</keyword>
<keyword evidence="1" id="KW-0469">Meiosis</keyword>